<reference evidence="1 2" key="1">
    <citation type="submission" date="2014-09" db="EMBL/GenBank/DDBJ databases">
        <title>Sporocytophaga myxococcoides PG-01 genome sequencing.</title>
        <authorList>
            <person name="Liu L."/>
            <person name="Gao P.J."/>
            <person name="Chen G.J."/>
            <person name="Wang L.S."/>
        </authorList>
    </citation>
    <scope>NUCLEOTIDE SEQUENCE [LARGE SCALE GENOMIC DNA]</scope>
    <source>
        <strain evidence="1 2">PG-01</strain>
    </source>
</reference>
<keyword evidence="2" id="KW-1185">Reference proteome</keyword>
<dbReference type="SUPFAM" id="SSF55729">
    <property type="entry name" value="Acyl-CoA N-acyltransferases (Nat)"/>
    <property type="match status" value="1"/>
</dbReference>
<protein>
    <recommendedName>
        <fullName evidence="3">N-acetyltransferase domain-containing protein</fullName>
    </recommendedName>
</protein>
<name>A0A098LGF4_9BACT</name>
<dbReference type="Proteomes" id="UP000030185">
    <property type="component" value="Unassembled WGS sequence"/>
</dbReference>
<gene>
    <name evidence="1" type="ORF">MYP_3274</name>
</gene>
<sequence length="181" mass="21872">MQTYVVDNFCRRIDLDHPEDGKEFEKHFYKAFNKLKEQNFLRSIWNWDDEKKTIRFNIPNEHITMYSFRNDKAQSVIYVGGLYDRSYCQFDKFGFQPPMTGEKYGEIITLFSTTDFDGNLYNLERTFLKGYCFEQSREQGCKFLLATCTPQLIRLYLKWNFKIIETRHFNGAIRHLIRFDL</sequence>
<dbReference type="RefSeq" id="WP_045465188.1">
    <property type="nucleotide sequence ID" value="NZ_BBLT01000006.1"/>
</dbReference>
<accession>A0A098LGF4</accession>
<dbReference type="EMBL" id="BBLT01000006">
    <property type="protein sequence ID" value="GAL86045.1"/>
    <property type="molecule type" value="Genomic_DNA"/>
</dbReference>
<dbReference type="eggNOG" id="ENOG502ZGRR">
    <property type="taxonomic scope" value="Bacteria"/>
</dbReference>
<dbReference type="OrthoDB" id="9767214at2"/>
<dbReference type="AlphaFoldDB" id="A0A098LGF4"/>
<organism evidence="1 2">
    <name type="scientific">Sporocytophaga myxococcoides</name>
    <dbReference type="NCBI Taxonomy" id="153721"/>
    <lineage>
        <taxon>Bacteria</taxon>
        <taxon>Pseudomonadati</taxon>
        <taxon>Bacteroidota</taxon>
        <taxon>Cytophagia</taxon>
        <taxon>Cytophagales</taxon>
        <taxon>Cytophagaceae</taxon>
        <taxon>Sporocytophaga</taxon>
    </lineage>
</organism>
<dbReference type="InterPro" id="IPR016181">
    <property type="entry name" value="Acyl_CoA_acyltransferase"/>
</dbReference>
<proteinExistence type="predicted"/>
<comment type="caution">
    <text evidence="1">The sequence shown here is derived from an EMBL/GenBank/DDBJ whole genome shotgun (WGS) entry which is preliminary data.</text>
</comment>
<evidence type="ECO:0000313" key="1">
    <source>
        <dbReference type="EMBL" id="GAL86045.1"/>
    </source>
</evidence>
<evidence type="ECO:0008006" key="3">
    <source>
        <dbReference type="Google" id="ProtNLM"/>
    </source>
</evidence>
<evidence type="ECO:0000313" key="2">
    <source>
        <dbReference type="Proteomes" id="UP000030185"/>
    </source>
</evidence>